<accession>A0AAE0WHY3</accession>
<dbReference type="PANTHER" id="PTHR13947">
    <property type="entry name" value="GNAT FAMILY N-ACETYLTRANSFERASE"/>
    <property type="match status" value="1"/>
</dbReference>
<dbReference type="InterPro" id="IPR016181">
    <property type="entry name" value="Acyl_CoA_acyltransferase"/>
</dbReference>
<gene>
    <name evidence="3" type="ORF">LTR78_010485</name>
</gene>
<dbReference type="InterPro" id="IPR050769">
    <property type="entry name" value="NAT_camello-type"/>
</dbReference>
<keyword evidence="4" id="KW-1185">Reference proteome</keyword>
<evidence type="ECO:0000256" key="1">
    <source>
        <dbReference type="ARBA" id="ARBA00022679"/>
    </source>
</evidence>
<dbReference type="AlphaFoldDB" id="A0AAE0WHY3"/>
<dbReference type="Pfam" id="PF00583">
    <property type="entry name" value="Acetyltransf_1"/>
    <property type="match status" value="1"/>
</dbReference>
<proteinExistence type="predicted"/>
<reference evidence="3" key="1">
    <citation type="submission" date="2023-07" db="EMBL/GenBank/DDBJ databases">
        <title>Black Yeasts Isolated from many extreme environments.</title>
        <authorList>
            <person name="Coleine C."/>
            <person name="Stajich J.E."/>
            <person name="Selbmann L."/>
        </authorList>
    </citation>
    <scope>NUCLEOTIDE SEQUENCE</scope>
    <source>
        <strain evidence="3">CCFEE 5485</strain>
    </source>
</reference>
<sequence>MALPAPTTYDPAKHKPLIHQFASIHAACVLRDGTLATFLPVWKGAETTMDHTKLVEYWLSRSQQVEEGSRDIILQYADNNEVEVVGVVSLSMPPSETGPFRSLVEKLLVSPDHRYKGIARRLMEKLEEVALEKHRDLVMLDTTIGSGAEQFYRKLGYNSLGIVPKYGIHPLTGELVDEEFFWKGLRSLEA</sequence>
<protein>
    <recommendedName>
        <fullName evidence="2">N-acetyltransferase domain-containing protein</fullName>
    </recommendedName>
</protein>
<evidence type="ECO:0000313" key="3">
    <source>
        <dbReference type="EMBL" id="KAK3669610.1"/>
    </source>
</evidence>
<name>A0AAE0WHY3_9PEZI</name>
<dbReference type="Gene3D" id="3.40.630.30">
    <property type="match status" value="1"/>
</dbReference>
<dbReference type="SUPFAM" id="SSF55729">
    <property type="entry name" value="Acyl-CoA N-acyltransferases (Nat)"/>
    <property type="match status" value="1"/>
</dbReference>
<dbReference type="EMBL" id="JAUTXT010000077">
    <property type="protein sequence ID" value="KAK3669610.1"/>
    <property type="molecule type" value="Genomic_DNA"/>
</dbReference>
<dbReference type="PROSITE" id="PS51186">
    <property type="entry name" value="GNAT"/>
    <property type="match status" value="1"/>
</dbReference>
<dbReference type="CDD" id="cd04301">
    <property type="entry name" value="NAT_SF"/>
    <property type="match status" value="1"/>
</dbReference>
<comment type="caution">
    <text evidence="3">The sequence shown here is derived from an EMBL/GenBank/DDBJ whole genome shotgun (WGS) entry which is preliminary data.</text>
</comment>
<dbReference type="InterPro" id="IPR000182">
    <property type="entry name" value="GNAT_dom"/>
</dbReference>
<keyword evidence="1" id="KW-0808">Transferase</keyword>
<feature type="domain" description="N-acetyltransferase" evidence="2">
    <location>
        <begin position="28"/>
        <end position="182"/>
    </location>
</feature>
<dbReference type="Proteomes" id="UP001274830">
    <property type="component" value="Unassembled WGS sequence"/>
</dbReference>
<dbReference type="PANTHER" id="PTHR13947:SF37">
    <property type="entry name" value="LD18367P"/>
    <property type="match status" value="1"/>
</dbReference>
<evidence type="ECO:0000313" key="4">
    <source>
        <dbReference type="Proteomes" id="UP001274830"/>
    </source>
</evidence>
<dbReference type="GO" id="GO:0008080">
    <property type="term" value="F:N-acetyltransferase activity"/>
    <property type="evidence" value="ECO:0007669"/>
    <property type="project" value="InterPro"/>
</dbReference>
<organism evidence="3 4">
    <name type="scientific">Recurvomyces mirabilis</name>
    <dbReference type="NCBI Taxonomy" id="574656"/>
    <lineage>
        <taxon>Eukaryota</taxon>
        <taxon>Fungi</taxon>
        <taxon>Dikarya</taxon>
        <taxon>Ascomycota</taxon>
        <taxon>Pezizomycotina</taxon>
        <taxon>Dothideomycetes</taxon>
        <taxon>Dothideomycetidae</taxon>
        <taxon>Mycosphaerellales</taxon>
        <taxon>Teratosphaeriaceae</taxon>
        <taxon>Recurvomyces</taxon>
    </lineage>
</organism>
<evidence type="ECO:0000259" key="2">
    <source>
        <dbReference type="PROSITE" id="PS51186"/>
    </source>
</evidence>